<evidence type="ECO:0000313" key="2">
    <source>
        <dbReference type="Proteomes" id="UP000637578"/>
    </source>
</evidence>
<proteinExistence type="predicted"/>
<dbReference type="EMBL" id="BMMK01000039">
    <property type="protein sequence ID" value="GGM77427.1"/>
    <property type="molecule type" value="Genomic_DNA"/>
</dbReference>
<gene>
    <name evidence="1" type="ORF">GCM10012275_55150</name>
</gene>
<accession>A0A8J3CJM2</accession>
<dbReference type="AlphaFoldDB" id="A0A8J3CJM2"/>
<evidence type="ECO:0000313" key="1">
    <source>
        <dbReference type="EMBL" id="GGM77427.1"/>
    </source>
</evidence>
<comment type="caution">
    <text evidence="1">The sequence shown here is derived from an EMBL/GenBank/DDBJ whole genome shotgun (WGS) entry which is preliminary data.</text>
</comment>
<organism evidence="1 2">
    <name type="scientific">Longimycelium tulufanense</name>
    <dbReference type="NCBI Taxonomy" id="907463"/>
    <lineage>
        <taxon>Bacteria</taxon>
        <taxon>Bacillati</taxon>
        <taxon>Actinomycetota</taxon>
        <taxon>Actinomycetes</taxon>
        <taxon>Pseudonocardiales</taxon>
        <taxon>Pseudonocardiaceae</taxon>
        <taxon>Longimycelium</taxon>
    </lineage>
</organism>
<dbReference type="RefSeq" id="WP_189061348.1">
    <property type="nucleotide sequence ID" value="NZ_BMMK01000039.1"/>
</dbReference>
<name>A0A8J3CJM2_9PSEU</name>
<keyword evidence="2" id="KW-1185">Reference proteome</keyword>
<sequence length="141" mass="15684">MTCTIDLCDARAVLDFLRSHPDLPGIASLDHNGYANPRDQRAHHTIQLADRSIRAALAWHEVLTDVRIVLDDYNETGSVHIGLYGLLHTGPGVHVYTAVRGDERTLVRLNTNVTANAHGRRVEVDLLRRLVDAHAAERRVA</sequence>
<dbReference type="Proteomes" id="UP000637578">
    <property type="component" value="Unassembled WGS sequence"/>
</dbReference>
<reference evidence="1" key="1">
    <citation type="journal article" date="2014" name="Int. J. Syst. Evol. Microbiol.">
        <title>Complete genome sequence of Corynebacterium casei LMG S-19264T (=DSM 44701T), isolated from a smear-ripened cheese.</title>
        <authorList>
            <consortium name="US DOE Joint Genome Institute (JGI-PGF)"/>
            <person name="Walter F."/>
            <person name="Albersmeier A."/>
            <person name="Kalinowski J."/>
            <person name="Ruckert C."/>
        </authorList>
    </citation>
    <scope>NUCLEOTIDE SEQUENCE</scope>
    <source>
        <strain evidence="1">CGMCC 4.5737</strain>
    </source>
</reference>
<protein>
    <submittedName>
        <fullName evidence="1">Uncharacterized protein</fullName>
    </submittedName>
</protein>
<reference evidence="1" key="2">
    <citation type="submission" date="2020-09" db="EMBL/GenBank/DDBJ databases">
        <authorList>
            <person name="Sun Q."/>
            <person name="Zhou Y."/>
        </authorList>
    </citation>
    <scope>NUCLEOTIDE SEQUENCE</scope>
    <source>
        <strain evidence="1">CGMCC 4.5737</strain>
    </source>
</reference>